<keyword evidence="1 4" id="KW-0732">Signal</keyword>
<dbReference type="SUPFAM" id="SSF50685">
    <property type="entry name" value="Barwin-like endoglucanases"/>
    <property type="match status" value="1"/>
</dbReference>
<dbReference type="Gene3D" id="2.40.40.10">
    <property type="entry name" value="RlpA-like domain"/>
    <property type="match status" value="1"/>
</dbReference>
<dbReference type="InterPro" id="IPR036908">
    <property type="entry name" value="RlpA-like_sf"/>
</dbReference>
<gene>
    <name evidence="4" type="primary">rlpA</name>
    <name evidence="7" type="ORF">JL102_16275</name>
</gene>
<evidence type="ECO:0000259" key="6">
    <source>
        <dbReference type="PROSITE" id="PS51724"/>
    </source>
</evidence>
<evidence type="ECO:0000313" key="7">
    <source>
        <dbReference type="EMBL" id="MBL3657708.1"/>
    </source>
</evidence>
<accession>A0A937FC21</accession>
<dbReference type="PANTHER" id="PTHR34183">
    <property type="entry name" value="ENDOLYTIC PEPTIDOGLYCAN TRANSGLYCOSYLASE RLPA"/>
    <property type="match status" value="1"/>
</dbReference>
<feature type="signal peptide" evidence="4">
    <location>
        <begin position="1"/>
        <end position="21"/>
    </location>
</feature>
<comment type="caution">
    <text evidence="7">The sequence shown here is derived from an EMBL/GenBank/DDBJ whole genome shotgun (WGS) entry which is preliminary data.</text>
</comment>
<dbReference type="CDD" id="cd22268">
    <property type="entry name" value="DPBB_RlpA-like"/>
    <property type="match status" value="1"/>
</dbReference>
<keyword evidence="2 4" id="KW-0456">Lyase</keyword>
<dbReference type="PROSITE" id="PS51724">
    <property type="entry name" value="SPOR"/>
    <property type="match status" value="1"/>
</dbReference>
<proteinExistence type="inferred from homology"/>
<keyword evidence="8" id="KW-1185">Reference proteome</keyword>
<evidence type="ECO:0000256" key="5">
    <source>
        <dbReference type="RuleBase" id="RU003495"/>
    </source>
</evidence>
<dbReference type="PANTHER" id="PTHR34183:SF8">
    <property type="entry name" value="ENDOLYTIC PEPTIDOGLYCAN TRANSGLYCOSYLASE RLPA-RELATED"/>
    <property type="match status" value="1"/>
</dbReference>
<sequence length="219" mass="24718" precursor="true">MNFFKLLLFVSFLALYLPAHSQYQTGKASYYADKFEGKKTASGEHYRGDRLTAAHPSLPFGTRLKITNLHNHKVVHVRVNDRGPFVSTRIIDLSRAAAEALDFVNLGLADVSIDILTDSAIAAQTQEFYTFSIHKTRPKGFGVQVMSLTKMEALLETGELLAQKYDTVKVTLQPKKVKNKRVYALILGVFDTRKEAMVLKNKLSNDYSDSYIVEFSKFQ</sequence>
<evidence type="ECO:0000313" key="8">
    <source>
        <dbReference type="Proteomes" id="UP000659388"/>
    </source>
</evidence>
<dbReference type="GO" id="GO:0008932">
    <property type="term" value="F:lytic endotransglycosylase activity"/>
    <property type="evidence" value="ECO:0007669"/>
    <property type="project" value="UniProtKB-UniRule"/>
</dbReference>
<evidence type="ECO:0000256" key="1">
    <source>
        <dbReference type="ARBA" id="ARBA00022729"/>
    </source>
</evidence>
<protein>
    <recommendedName>
        <fullName evidence="4">Probable endolytic peptidoglycan transglycosylase RlpA</fullName>
        <ecNumber evidence="4">4.2.2.-</ecNumber>
    </recommendedName>
</protein>
<feature type="chain" id="PRO_5038191811" description="Probable endolytic peptidoglycan transglycosylase RlpA" evidence="4">
    <location>
        <begin position="22"/>
        <end position="219"/>
    </location>
</feature>
<dbReference type="EMBL" id="JAESIY010000009">
    <property type="protein sequence ID" value="MBL3657708.1"/>
    <property type="molecule type" value="Genomic_DNA"/>
</dbReference>
<reference evidence="7" key="1">
    <citation type="submission" date="2021-01" db="EMBL/GenBank/DDBJ databases">
        <title>Fulvivirga kasyanovii gen. nov., sp nov., a novel member of the phylum Bacteroidetes isolated from seawater in a mussel farm.</title>
        <authorList>
            <person name="Zhao L.-H."/>
            <person name="Wang Z.-J."/>
        </authorList>
    </citation>
    <scope>NUCLEOTIDE SEQUENCE</scope>
    <source>
        <strain evidence="7">2943</strain>
    </source>
</reference>
<dbReference type="InterPro" id="IPR009009">
    <property type="entry name" value="RlpA-like_DPBB"/>
</dbReference>
<comment type="function">
    <text evidence="4">Lytic transglycosylase with a strong preference for naked glycan strands that lack stem peptides.</text>
</comment>
<name>A0A937FC21_9BACT</name>
<dbReference type="GO" id="GO:0000270">
    <property type="term" value="P:peptidoglycan metabolic process"/>
    <property type="evidence" value="ECO:0007669"/>
    <property type="project" value="UniProtKB-UniRule"/>
</dbReference>
<dbReference type="HAMAP" id="MF_02071">
    <property type="entry name" value="RlpA"/>
    <property type="match status" value="1"/>
</dbReference>
<feature type="domain" description="SPOR" evidence="6">
    <location>
        <begin position="135"/>
        <end position="216"/>
    </location>
</feature>
<dbReference type="Pfam" id="PF03330">
    <property type="entry name" value="DPBB_1"/>
    <property type="match status" value="1"/>
</dbReference>
<dbReference type="Pfam" id="PF05036">
    <property type="entry name" value="SPOR"/>
    <property type="match status" value="1"/>
</dbReference>
<organism evidence="7 8">
    <name type="scientific">Fulvivirga sediminis</name>
    <dbReference type="NCBI Taxonomy" id="2803949"/>
    <lineage>
        <taxon>Bacteria</taxon>
        <taxon>Pseudomonadati</taxon>
        <taxon>Bacteroidota</taxon>
        <taxon>Cytophagia</taxon>
        <taxon>Cytophagales</taxon>
        <taxon>Fulvivirgaceae</taxon>
        <taxon>Fulvivirga</taxon>
    </lineage>
</organism>
<dbReference type="InterPro" id="IPR007730">
    <property type="entry name" value="SPOR-like_dom"/>
</dbReference>
<dbReference type="Proteomes" id="UP000659388">
    <property type="component" value="Unassembled WGS sequence"/>
</dbReference>
<dbReference type="InterPro" id="IPR034718">
    <property type="entry name" value="RlpA"/>
</dbReference>
<evidence type="ECO:0000256" key="3">
    <source>
        <dbReference type="ARBA" id="ARBA00023316"/>
    </source>
</evidence>
<dbReference type="EC" id="4.2.2.-" evidence="4"/>
<dbReference type="GO" id="GO:0071555">
    <property type="term" value="P:cell wall organization"/>
    <property type="evidence" value="ECO:0007669"/>
    <property type="project" value="UniProtKB-KW"/>
</dbReference>
<dbReference type="RefSeq" id="WP_202245503.1">
    <property type="nucleotide sequence ID" value="NZ_JAESIY010000009.1"/>
</dbReference>
<dbReference type="NCBIfam" id="TIGR00413">
    <property type="entry name" value="rlpA"/>
    <property type="match status" value="1"/>
</dbReference>
<comment type="similarity">
    <text evidence="4 5">Belongs to the RlpA family.</text>
</comment>
<evidence type="ECO:0000256" key="2">
    <source>
        <dbReference type="ARBA" id="ARBA00023239"/>
    </source>
</evidence>
<dbReference type="InterPro" id="IPR036680">
    <property type="entry name" value="SPOR-like_sf"/>
</dbReference>
<dbReference type="InterPro" id="IPR012997">
    <property type="entry name" value="RplA"/>
</dbReference>
<dbReference type="Gene3D" id="3.30.70.1070">
    <property type="entry name" value="Sporulation related repeat"/>
    <property type="match status" value="1"/>
</dbReference>
<dbReference type="AlphaFoldDB" id="A0A937FC21"/>
<evidence type="ECO:0000256" key="4">
    <source>
        <dbReference type="HAMAP-Rule" id="MF_02071"/>
    </source>
</evidence>
<keyword evidence="3 4" id="KW-0961">Cell wall biogenesis/degradation</keyword>
<dbReference type="GO" id="GO:0042834">
    <property type="term" value="F:peptidoglycan binding"/>
    <property type="evidence" value="ECO:0007669"/>
    <property type="project" value="InterPro"/>
</dbReference>